<dbReference type="STRING" id="155417.A0A4Q4SZP2"/>
<dbReference type="GO" id="GO:0032790">
    <property type="term" value="P:ribosome disassembly"/>
    <property type="evidence" value="ECO:0007669"/>
    <property type="project" value="TreeGrafter"/>
</dbReference>
<keyword evidence="8" id="KW-0469">Meiosis</keyword>
<dbReference type="InterPro" id="IPR005142">
    <property type="entry name" value="eRF1_3"/>
</dbReference>
<dbReference type="FunFam" id="3.30.420.60:FF:000004">
    <property type="entry name" value="Protein DOM34 homolog"/>
    <property type="match status" value="1"/>
</dbReference>
<keyword evidence="5" id="KW-0132">Cell division</keyword>
<comment type="caution">
    <text evidence="13">The sequence shown here is derived from an EMBL/GenBank/DDBJ whole genome shotgun (WGS) entry which is preliminary data.</text>
</comment>
<dbReference type="InterPro" id="IPR005141">
    <property type="entry name" value="eRF1_2"/>
</dbReference>
<dbReference type="SUPFAM" id="SSF53137">
    <property type="entry name" value="Translational machinery components"/>
    <property type="match status" value="1"/>
</dbReference>
<dbReference type="GO" id="GO:0070966">
    <property type="term" value="P:nuclear-transcribed mRNA catabolic process, no-go decay"/>
    <property type="evidence" value="ECO:0007669"/>
    <property type="project" value="InterPro"/>
</dbReference>
<dbReference type="InterPro" id="IPR029064">
    <property type="entry name" value="Ribosomal_eL30-like_sf"/>
</dbReference>
<comment type="function">
    <text evidence="10">Component of the Dom34-Hbs1 complex, a complex that recognizes stalled ribosomes and triggers the No-Go Decay (NGD) pathway (PubMed:20890290). In the Dom34-Hbs1 complex, dom34 recognizes ribosomes stalled at the 3' end of an mRNA and engages stalled ribosomes by destabilizing mRNA in the mRNA channel. Following ribosome-binding, the Dom34-Hbs1 complex promotes the disassembly of stalled ribosomes, followed by degradation of damaged mRNAs as part of the NGD pathway.</text>
</comment>
<dbReference type="SUPFAM" id="SSF159065">
    <property type="entry name" value="Dom34/Pelota N-terminal domain-like"/>
    <property type="match status" value="1"/>
</dbReference>
<feature type="domain" description="eRF1/Pelota-like N-terminal" evidence="12">
    <location>
        <begin position="10"/>
        <end position="135"/>
    </location>
</feature>
<evidence type="ECO:0000256" key="9">
    <source>
        <dbReference type="ARBA" id="ARBA00023306"/>
    </source>
</evidence>
<dbReference type="InterPro" id="IPR058547">
    <property type="entry name" value="Pelota_N"/>
</dbReference>
<evidence type="ECO:0000313" key="14">
    <source>
        <dbReference type="Proteomes" id="UP000293360"/>
    </source>
</evidence>
<evidence type="ECO:0000256" key="6">
    <source>
        <dbReference type="ARBA" id="ARBA00022723"/>
    </source>
</evidence>
<protein>
    <recommendedName>
        <fullName evidence="10">Protein DOM34 homolog</fullName>
    </recommendedName>
</protein>
<evidence type="ECO:0000256" key="3">
    <source>
        <dbReference type="ARBA" id="ARBA00009504"/>
    </source>
</evidence>
<gene>
    <name evidence="13" type="ORF">DL764_007618</name>
</gene>
<reference evidence="13 14" key="1">
    <citation type="submission" date="2018-06" db="EMBL/GenBank/DDBJ databases">
        <title>Complete Genomes of Monosporascus.</title>
        <authorList>
            <person name="Robinson A.J."/>
            <person name="Natvig D.O."/>
        </authorList>
    </citation>
    <scope>NUCLEOTIDE SEQUENCE [LARGE SCALE GENOMIC DNA]</scope>
    <source>
        <strain evidence="13 14">CBS 110550</strain>
    </source>
</reference>
<keyword evidence="4 10" id="KW-0963">Cytoplasm</keyword>
<dbReference type="GO" id="GO:0046872">
    <property type="term" value="F:metal ion binding"/>
    <property type="evidence" value="ECO:0007669"/>
    <property type="project" value="UniProtKB-KW"/>
</dbReference>
<dbReference type="GO" id="GO:0070481">
    <property type="term" value="P:nuclear-transcribed mRNA catabolic process, non-stop decay"/>
    <property type="evidence" value="ECO:0007669"/>
    <property type="project" value="InterPro"/>
</dbReference>
<dbReference type="OrthoDB" id="10249111at2759"/>
<dbReference type="InterPro" id="IPR004405">
    <property type="entry name" value="TF_pelota"/>
</dbReference>
<dbReference type="FunFam" id="3.30.1330.30:FF:000008">
    <property type="entry name" value="Protein pelota homolog"/>
    <property type="match status" value="1"/>
</dbReference>
<dbReference type="Pfam" id="PF03465">
    <property type="entry name" value="eRF1_3"/>
    <property type="match status" value="1"/>
</dbReference>
<dbReference type="FunFam" id="2.30.30.870:FF:000001">
    <property type="entry name" value="Protein pelota homolog"/>
    <property type="match status" value="1"/>
</dbReference>
<dbReference type="SUPFAM" id="SSF55315">
    <property type="entry name" value="L30e-like"/>
    <property type="match status" value="1"/>
</dbReference>
<keyword evidence="9" id="KW-0131">Cell cycle</keyword>
<dbReference type="PANTHER" id="PTHR10853:SF0">
    <property type="entry name" value="PROTEIN PELOTA HOMOLOG"/>
    <property type="match status" value="1"/>
</dbReference>
<name>A0A4Q4SZP2_9PEZI</name>
<dbReference type="GO" id="GO:0005737">
    <property type="term" value="C:cytoplasm"/>
    <property type="evidence" value="ECO:0007669"/>
    <property type="project" value="UniProtKB-SubCell"/>
</dbReference>
<evidence type="ECO:0000256" key="10">
    <source>
        <dbReference type="RuleBase" id="RU362019"/>
    </source>
</evidence>
<dbReference type="EMBL" id="QJNU01000541">
    <property type="protein sequence ID" value="RYO95688.1"/>
    <property type="molecule type" value="Genomic_DNA"/>
</dbReference>
<organism evidence="13 14">
    <name type="scientific">Monosporascus ibericus</name>
    <dbReference type="NCBI Taxonomy" id="155417"/>
    <lineage>
        <taxon>Eukaryota</taxon>
        <taxon>Fungi</taxon>
        <taxon>Dikarya</taxon>
        <taxon>Ascomycota</taxon>
        <taxon>Pezizomycotina</taxon>
        <taxon>Sordariomycetes</taxon>
        <taxon>Xylariomycetidae</taxon>
        <taxon>Xylariales</taxon>
        <taxon>Xylariales incertae sedis</taxon>
        <taxon>Monosporascus</taxon>
    </lineage>
</organism>
<evidence type="ECO:0000256" key="8">
    <source>
        <dbReference type="ARBA" id="ARBA00023254"/>
    </source>
</evidence>
<dbReference type="GO" id="GO:1990533">
    <property type="term" value="C:Dom34-Hbs1 complex"/>
    <property type="evidence" value="ECO:0007669"/>
    <property type="project" value="UniProtKB-ARBA"/>
</dbReference>
<feature type="region of interest" description="Disordered" evidence="11">
    <location>
        <begin position="382"/>
        <end position="401"/>
    </location>
</feature>
<dbReference type="InterPro" id="IPR005140">
    <property type="entry name" value="eRF1_Pelota-like_N"/>
</dbReference>
<evidence type="ECO:0000256" key="4">
    <source>
        <dbReference type="ARBA" id="ARBA00022490"/>
    </source>
</evidence>
<dbReference type="Gene3D" id="2.30.30.870">
    <property type="entry name" value="Pelota, domain A"/>
    <property type="match status" value="1"/>
</dbReference>
<dbReference type="Proteomes" id="UP000293360">
    <property type="component" value="Unassembled WGS sequence"/>
</dbReference>
<comment type="similarity">
    <text evidence="3 10">Belongs to the eukaryotic release factor 1 family. Pelota subfamily.</text>
</comment>
<dbReference type="InterPro" id="IPR038069">
    <property type="entry name" value="Pelota/DOM34_N"/>
</dbReference>
<keyword evidence="6 10" id="KW-0479">Metal-binding</keyword>
<dbReference type="Gene3D" id="3.30.1330.30">
    <property type="match status" value="1"/>
</dbReference>
<comment type="subcellular location">
    <subcellularLocation>
        <location evidence="2 10">Cytoplasm</location>
    </subcellularLocation>
</comment>
<sequence>MQLVGGKKSRQLEDIGEDSVSLLPTEPEDMWHANNLIGPEDVIKAHAIRKVVTESKTGSTQSERVHTDLTIRVTSTFFDPGASQLHVSGTVIVENSFVNIGQYHTLDLELNRPFTLWKKYGWDSVARETLQDALKQDKDGAVAAVVMQEGIANVCLITEYRTVLKQRVESTIPKKRSASSDQDSGMRRFFDKTLSTLVRSIDFSKPRPLLLASPGFVAADFKKYIAEEGTRRGDKSMMAMAKEATVVHSSSGHLHSLNEILKSQEVTATMKDMKFSKETRFMDEFFDRLRKDDGRAWYGVTPVEKAVQEGAVGRGGGVLLVNNSLFRSQDIATRRRYVAMVDKVREDGGEARILSSDHESGQRLDALGGIAAILTYPILDLDEEDEEGDGDGDPEAEGMTV</sequence>
<evidence type="ECO:0000256" key="2">
    <source>
        <dbReference type="ARBA" id="ARBA00004496"/>
    </source>
</evidence>
<comment type="cofactor">
    <cofactor evidence="1 10">
        <name>a divalent metal cation</name>
        <dbReference type="ChEBI" id="CHEBI:60240"/>
    </cofactor>
</comment>
<dbReference type="GO" id="GO:0006412">
    <property type="term" value="P:translation"/>
    <property type="evidence" value="ECO:0007669"/>
    <property type="project" value="UniProtKB-ARBA"/>
</dbReference>
<evidence type="ECO:0000256" key="11">
    <source>
        <dbReference type="SAM" id="MobiDB-lite"/>
    </source>
</evidence>
<keyword evidence="14" id="KW-1185">Reference proteome</keyword>
<evidence type="ECO:0000259" key="12">
    <source>
        <dbReference type="SMART" id="SM01194"/>
    </source>
</evidence>
<dbReference type="GO" id="GO:0070651">
    <property type="term" value="P:nonfunctional rRNA decay"/>
    <property type="evidence" value="ECO:0007669"/>
    <property type="project" value="TreeGrafter"/>
</dbReference>
<dbReference type="GO" id="GO:0071025">
    <property type="term" value="P:RNA surveillance"/>
    <property type="evidence" value="ECO:0007669"/>
    <property type="project" value="InterPro"/>
</dbReference>
<evidence type="ECO:0000256" key="1">
    <source>
        <dbReference type="ARBA" id="ARBA00001968"/>
    </source>
</evidence>
<evidence type="ECO:0000313" key="13">
    <source>
        <dbReference type="EMBL" id="RYO95688.1"/>
    </source>
</evidence>
<evidence type="ECO:0000256" key="5">
    <source>
        <dbReference type="ARBA" id="ARBA00022618"/>
    </source>
</evidence>
<dbReference type="GO" id="GO:0051301">
    <property type="term" value="P:cell division"/>
    <property type="evidence" value="ECO:0007669"/>
    <property type="project" value="UniProtKB-KW"/>
</dbReference>
<dbReference type="AlphaFoldDB" id="A0A4Q4SZP2"/>
<dbReference type="Gene3D" id="3.30.420.60">
    <property type="entry name" value="eRF1 domain 2"/>
    <property type="match status" value="1"/>
</dbReference>
<evidence type="ECO:0000256" key="7">
    <source>
        <dbReference type="ARBA" id="ARBA00022776"/>
    </source>
</evidence>
<dbReference type="PANTHER" id="PTHR10853">
    <property type="entry name" value="PELOTA"/>
    <property type="match status" value="1"/>
</dbReference>
<proteinExistence type="inferred from homology"/>
<dbReference type="GO" id="GO:0051321">
    <property type="term" value="P:meiotic cell cycle"/>
    <property type="evidence" value="ECO:0007669"/>
    <property type="project" value="UniProtKB-KW"/>
</dbReference>
<dbReference type="Pfam" id="PF26356">
    <property type="entry name" value="Pelota_N"/>
    <property type="match status" value="1"/>
</dbReference>
<accession>A0A4Q4SZP2</accession>
<dbReference type="InterPro" id="IPR042226">
    <property type="entry name" value="eFR1_2_sf"/>
</dbReference>
<dbReference type="SMART" id="SM01194">
    <property type="entry name" value="eRF1_1"/>
    <property type="match status" value="1"/>
</dbReference>
<keyword evidence="7" id="KW-0498">Mitosis</keyword>
<dbReference type="NCBIfam" id="TIGR00111">
    <property type="entry name" value="pelota"/>
    <property type="match status" value="1"/>
</dbReference>
<dbReference type="Pfam" id="PF03464">
    <property type="entry name" value="eRF1_2"/>
    <property type="match status" value="1"/>
</dbReference>